<evidence type="ECO:0000313" key="2">
    <source>
        <dbReference type="EMBL" id="GIX60720.1"/>
    </source>
</evidence>
<dbReference type="GeneID" id="94192203"/>
<feature type="compositionally biased region" description="Low complexity" evidence="1">
    <location>
        <begin position="48"/>
        <end position="65"/>
    </location>
</feature>
<feature type="compositionally biased region" description="Polar residues" evidence="1">
    <location>
        <begin position="132"/>
        <end position="146"/>
    </location>
</feature>
<protein>
    <submittedName>
        <fullName evidence="2">Uncharacterized protein</fullName>
    </submittedName>
</protein>
<reference evidence="2 3" key="1">
    <citation type="submission" date="2021-06" db="EMBL/GenBank/DDBJ databases">
        <title>Genome sequence of Babesia caballi.</title>
        <authorList>
            <person name="Yamagishi J."/>
            <person name="Kidaka T."/>
            <person name="Ochi A."/>
        </authorList>
    </citation>
    <scope>NUCLEOTIDE SEQUENCE [LARGE SCALE GENOMIC DNA]</scope>
    <source>
        <strain evidence="2">USDA-D6B2</strain>
    </source>
</reference>
<dbReference type="EMBL" id="BPLF01000001">
    <property type="protein sequence ID" value="GIX60720.1"/>
    <property type="molecule type" value="Genomic_DNA"/>
</dbReference>
<feature type="compositionally biased region" description="Polar residues" evidence="1">
    <location>
        <begin position="112"/>
        <end position="125"/>
    </location>
</feature>
<feature type="compositionally biased region" description="Low complexity" evidence="1">
    <location>
        <begin position="94"/>
        <end position="105"/>
    </location>
</feature>
<dbReference type="RefSeq" id="XP_067712791.1">
    <property type="nucleotide sequence ID" value="XM_067856690.1"/>
</dbReference>
<organism evidence="2 3">
    <name type="scientific">Babesia caballi</name>
    <dbReference type="NCBI Taxonomy" id="5871"/>
    <lineage>
        <taxon>Eukaryota</taxon>
        <taxon>Sar</taxon>
        <taxon>Alveolata</taxon>
        <taxon>Apicomplexa</taxon>
        <taxon>Aconoidasida</taxon>
        <taxon>Piroplasmida</taxon>
        <taxon>Babesiidae</taxon>
        <taxon>Babesia</taxon>
    </lineage>
</organism>
<dbReference type="Proteomes" id="UP001497744">
    <property type="component" value="Unassembled WGS sequence"/>
</dbReference>
<evidence type="ECO:0000313" key="3">
    <source>
        <dbReference type="Proteomes" id="UP001497744"/>
    </source>
</evidence>
<accession>A0AAV4LMS9</accession>
<comment type="caution">
    <text evidence="2">The sequence shown here is derived from an EMBL/GenBank/DDBJ whole genome shotgun (WGS) entry which is preliminary data.</text>
</comment>
<feature type="compositionally biased region" description="Polar residues" evidence="1">
    <location>
        <begin position="66"/>
        <end position="91"/>
    </location>
</feature>
<name>A0AAV4LMS9_BABCB</name>
<dbReference type="AlphaFoldDB" id="A0AAV4LMS9"/>
<sequence length="244" mass="24798">MFGSKWSRDDRWSSVRQETSEAIQKAIGALHTLSEYLQESGKANPTKAATGTASAVATSAHGSGHQVENTNQQVIPASTASNQQHSQQGDDSTTESSRSSTSQSPETEDGSALTNVSPSGSHRNGNSGGFGTETSGARPTEQTSEGVTPPQAEAEVTVGKSFTSAPKVSAKTGGSYGSAGNFGRHHNQGGEQEKRGQAKTPYEGDNSTVTIGSAAGGVALLGGGGAALYFLKVGGIKTLITGVP</sequence>
<proteinExistence type="predicted"/>
<keyword evidence="3" id="KW-1185">Reference proteome</keyword>
<gene>
    <name evidence="2" type="ORF">BcabD6B2_01550</name>
</gene>
<evidence type="ECO:0000256" key="1">
    <source>
        <dbReference type="SAM" id="MobiDB-lite"/>
    </source>
</evidence>
<feature type="region of interest" description="Disordered" evidence="1">
    <location>
        <begin position="40"/>
        <end position="204"/>
    </location>
</feature>